<dbReference type="Pfam" id="PF00196">
    <property type="entry name" value="GerE"/>
    <property type="match status" value="1"/>
</dbReference>
<gene>
    <name evidence="2" type="ORF">MQE35_12800</name>
</gene>
<reference evidence="2" key="1">
    <citation type="submission" date="2022-03" db="EMBL/GenBank/DDBJ databases">
        <title>Description of Abyssus ytuae gen. nov., sp. nov., a novel member of the family Flavobacteriaceae isolated from the sediment of Mariana Trench.</title>
        <authorList>
            <person name="Zhang J."/>
            <person name="Xu X."/>
        </authorList>
    </citation>
    <scope>NUCLEOTIDE SEQUENCE</scope>
    <source>
        <strain evidence="2">MT3330</strain>
    </source>
</reference>
<dbReference type="GO" id="GO:0006355">
    <property type="term" value="P:regulation of DNA-templated transcription"/>
    <property type="evidence" value="ECO:0007669"/>
    <property type="project" value="InterPro"/>
</dbReference>
<dbReference type="AlphaFoldDB" id="A0A9E6ZZA5"/>
<dbReference type="PROSITE" id="PS50043">
    <property type="entry name" value="HTH_LUXR_2"/>
    <property type="match status" value="1"/>
</dbReference>
<organism evidence="2 3">
    <name type="scientific">Abyssalbus ytuae</name>
    <dbReference type="NCBI Taxonomy" id="2926907"/>
    <lineage>
        <taxon>Bacteria</taxon>
        <taxon>Pseudomonadati</taxon>
        <taxon>Bacteroidota</taxon>
        <taxon>Flavobacteriia</taxon>
        <taxon>Flavobacteriales</taxon>
        <taxon>Flavobacteriaceae</taxon>
        <taxon>Abyssalbus</taxon>
    </lineage>
</organism>
<dbReference type="RefSeq" id="WP_255841829.1">
    <property type="nucleotide sequence ID" value="NZ_CP094358.1"/>
</dbReference>
<accession>A0A9E6ZZA5</accession>
<dbReference type="Proteomes" id="UP000831290">
    <property type="component" value="Chromosome"/>
</dbReference>
<dbReference type="InterPro" id="IPR016032">
    <property type="entry name" value="Sig_transdc_resp-reg_C-effctor"/>
</dbReference>
<dbReference type="InterPro" id="IPR000792">
    <property type="entry name" value="Tscrpt_reg_LuxR_C"/>
</dbReference>
<sequence length="198" mass="22849">MNTKINHQFTPTQVFHRLQAGILPGDHKIEMFGIRETRKVYFSQNGEIKPLSKLPKELMDQLIEQLLSDNVALRDLKDLTTEKMLEEYAFCLYGTADSDADFTDSGDLKGSENFRCGDNCKCLRWKTKKVLINNKHLTRHKINILDAISTGLTDKEIAEKFHISESTLNTHKKELFDYFKVKSSRELISKAIKKNILQ</sequence>
<dbReference type="SUPFAM" id="SSF46894">
    <property type="entry name" value="C-terminal effector domain of the bipartite response regulators"/>
    <property type="match status" value="1"/>
</dbReference>
<evidence type="ECO:0000259" key="1">
    <source>
        <dbReference type="PROSITE" id="PS50043"/>
    </source>
</evidence>
<dbReference type="KEGG" id="fbm:MQE35_12800"/>
<dbReference type="EMBL" id="CP094358">
    <property type="protein sequence ID" value="UOB16611.1"/>
    <property type="molecule type" value="Genomic_DNA"/>
</dbReference>
<evidence type="ECO:0000313" key="2">
    <source>
        <dbReference type="EMBL" id="UOB16611.1"/>
    </source>
</evidence>
<dbReference type="PRINTS" id="PR00038">
    <property type="entry name" value="HTHLUXR"/>
</dbReference>
<dbReference type="SMART" id="SM00421">
    <property type="entry name" value="HTH_LUXR"/>
    <property type="match status" value="1"/>
</dbReference>
<keyword evidence="3" id="KW-1185">Reference proteome</keyword>
<dbReference type="InterPro" id="IPR036388">
    <property type="entry name" value="WH-like_DNA-bd_sf"/>
</dbReference>
<evidence type="ECO:0000313" key="3">
    <source>
        <dbReference type="Proteomes" id="UP000831290"/>
    </source>
</evidence>
<protein>
    <submittedName>
        <fullName evidence="2">LuxR C-terminal-related transcriptional regulator</fullName>
    </submittedName>
</protein>
<dbReference type="GO" id="GO:0003677">
    <property type="term" value="F:DNA binding"/>
    <property type="evidence" value="ECO:0007669"/>
    <property type="project" value="InterPro"/>
</dbReference>
<proteinExistence type="predicted"/>
<feature type="domain" description="HTH luxR-type" evidence="1">
    <location>
        <begin position="130"/>
        <end position="195"/>
    </location>
</feature>
<dbReference type="CDD" id="cd06170">
    <property type="entry name" value="LuxR_C_like"/>
    <property type="match status" value="1"/>
</dbReference>
<name>A0A9E6ZZA5_9FLAO</name>
<dbReference type="Gene3D" id="1.10.10.10">
    <property type="entry name" value="Winged helix-like DNA-binding domain superfamily/Winged helix DNA-binding domain"/>
    <property type="match status" value="1"/>
</dbReference>